<feature type="compositionally biased region" description="Low complexity" evidence="6">
    <location>
        <begin position="64"/>
        <end position="81"/>
    </location>
</feature>
<feature type="compositionally biased region" description="Polar residues" evidence="6">
    <location>
        <begin position="226"/>
        <end position="240"/>
    </location>
</feature>
<dbReference type="InterPro" id="IPR001623">
    <property type="entry name" value="DnaJ_domain"/>
</dbReference>
<dbReference type="PROSITE" id="PS50005">
    <property type="entry name" value="TPR"/>
    <property type="match status" value="1"/>
</dbReference>
<protein>
    <recommendedName>
        <fullName evidence="7">UBA domain-containing protein</fullName>
    </recommendedName>
</protein>
<feature type="region of interest" description="Disordered" evidence="6">
    <location>
        <begin position="496"/>
        <end position="633"/>
    </location>
</feature>
<evidence type="ECO:0000256" key="3">
    <source>
        <dbReference type="ARBA" id="ARBA00022737"/>
    </source>
</evidence>
<dbReference type="PANTHER" id="PTHR45984">
    <property type="entry name" value="RNA (RNA) POLYMERASE II ASSOCIATED PROTEIN HOMOLOG"/>
    <property type="match status" value="1"/>
</dbReference>
<keyword evidence="3" id="KW-0677">Repeat</keyword>
<evidence type="ECO:0000259" key="7">
    <source>
        <dbReference type="PROSITE" id="PS50030"/>
    </source>
</evidence>
<dbReference type="PANTHER" id="PTHR45984:SF1">
    <property type="entry name" value="SPAG1 AXONEMAL DYNEIN ASSEMBLY FACTOR"/>
    <property type="match status" value="1"/>
</dbReference>
<feature type="compositionally biased region" description="Basic and acidic residues" evidence="6">
    <location>
        <begin position="140"/>
        <end position="166"/>
    </location>
</feature>
<evidence type="ECO:0000256" key="6">
    <source>
        <dbReference type="SAM" id="MobiDB-lite"/>
    </source>
</evidence>
<dbReference type="CDD" id="cd06257">
    <property type="entry name" value="DnaJ"/>
    <property type="match status" value="1"/>
</dbReference>
<dbReference type="InterPro" id="IPR011990">
    <property type="entry name" value="TPR-like_helical_dom_sf"/>
</dbReference>
<dbReference type="GO" id="GO:0005829">
    <property type="term" value="C:cytosol"/>
    <property type="evidence" value="ECO:0007669"/>
    <property type="project" value="TreeGrafter"/>
</dbReference>
<dbReference type="EMBL" id="KI894027">
    <property type="protein sequence ID" value="OBR88425.1"/>
    <property type="molecule type" value="Genomic_DNA"/>
</dbReference>
<organism evidence="8">
    <name type="scientific">Kwoniella dejecticola CBS 10117</name>
    <dbReference type="NCBI Taxonomy" id="1296121"/>
    <lineage>
        <taxon>Eukaryota</taxon>
        <taxon>Fungi</taxon>
        <taxon>Dikarya</taxon>
        <taxon>Basidiomycota</taxon>
        <taxon>Agaricomycotina</taxon>
        <taxon>Tremellomycetes</taxon>
        <taxon>Tremellales</taxon>
        <taxon>Cryptococcaceae</taxon>
        <taxon>Kwoniella</taxon>
    </lineage>
</organism>
<dbReference type="SUPFAM" id="SSF46565">
    <property type="entry name" value="Chaperone J-domain"/>
    <property type="match status" value="1"/>
</dbReference>
<feature type="compositionally biased region" description="Acidic residues" evidence="6">
    <location>
        <begin position="405"/>
        <end position="414"/>
    </location>
</feature>
<evidence type="ECO:0000313" key="8">
    <source>
        <dbReference type="EMBL" id="OBR88425.1"/>
    </source>
</evidence>
<dbReference type="GO" id="GO:0031072">
    <property type="term" value="F:heat shock protein binding"/>
    <property type="evidence" value="ECO:0007669"/>
    <property type="project" value="TreeGrafter"/>
</dbReference>
<feature type="compositionally biased region" description="Low complexity" evidence="6">
    <location>
        <begin position="10"/>
        <end position="28"/>
    </location>
</feature>
<dbReference type="Gene3D" id="1.10.8.10">
    <property type="entry name" value="DNA helicase RuvA subunit, C-terminal domain"/>
    <property type="match status" value="1"/>
</dbReference>
<dbReference type="Pfam" id="PF22562">
    <property type="entry name" value="UBA_7"/>
    <property type="match status" value="1"/>
</dbReference>
<feature type="compositionally biased region" description="Polar residues" evidence="6">
    <location>
        <begin position="82"/>
        <end position="111"/>
    </location>
</feature>
<comment type="subcellular location">
    <subcellularLocation>
        <location evidence="1">Cytoplasm</location>
    </subcellularLocation>
</comment>
<dbReference type="SUPFAM" id="SSF46934">
    <property type="entry name" value="UBA-like"/>
    <property type="match status" value="1"/>
</dbReference>
<dbReference type="SUPFAM" id="SSF48452">
    <property type="entry name" value="TPR-like"/>
    <property type="match status" value="1"/>
</dbReference>
<dbReference type="OrthoDB" id="1717591at2759"/>
<dbReference type="InterPro" id="IPR051982">
    <property type="entry name" value="CiliaryAsmbly_MitoImport"/>
</dbReference>
<feature type="compositionally biased region" description="Basic and acidic residues" evidence="6">
    <location>
        <begin position="415"/>
        <end position="427"/>
    </location>
</feature>
<dbReference type="InterPro" id="IPR015940">
    <property type="entry name" value="UBA"/>
</dbReference>
<evidence type="ECO:0000256" key="2">
    <source>
        <dbReference type="ARBA" id="ARBA00022490"/>
    </source>
</evidence>
<feature type="region of interest" description="Disordered" evidence="6">
    <location>
        <begin position="1"/>
        <end position="360"/>
    </location>
</feature>
<accession>A0A1A6AED5</accession>
<dbReference type="InterPro" id="IPR019734">
    <property type="entry name" value="TPR_rpt"/>
</dbReference>
<feature type="compositionally biased region" description="Low complexity" evidence="6">
    <location>
        <begin position="120"/>
        <end position="133"/>
    </location>
</feature>
<reference evidence="8" key="1">
    <citation type="submission" date="2013-07" db="EMBL/GenBank/DDBJ databases">
        <title>The Genome Sequence of Cryptococcus dejecticola CBS10117.</title>
        <authorList>
            <consortium name="The Broad Institute Genome Sequencing Platform"/>
            <person name="Cuomo C."/>
            <person name="Litvintseva A."/>
            <person name="Chen Y."/>
            <person name="Heitman J."/>
            <person name="Sun S."/>
            <person name="Springer D."/>
            <person name="Dromer F."/>
            <person name="Young S.K."/>
            <person name="Zeng Q."/>
            <person name="Gargeya S."/>
            <person name="Fitzgerald M."/>
            <person name="Abouelleil A."/>
            <person name="Alvarado L."/>
            <person name="Berlin A.M."/>
            <person name="Chapman S.B."/>
            <person name="Dewar J."/>
            <person name="Goldberg J."/>
            <person name="Griggs A."/>
            <person name="Gujja S."/>
            <person name="Hansen M."/>
            <person name="Howarth C."/>
            <person name="Imamovic A."/>
            <person name="Larimer J."/>
            <person name="McCowan C."/>
            <person name="Murphy C."/>
            <person name="Pearson M."/>
            <person name="Priest M."/>
            <person name="Roberts A."/>
            <person name="Saif S."/>
            <person name="Shea T."/>
            <person name="Sykes S."/>
            <person name="Wortman J."/>
            <person name="Nusbaum C."/>
            <person name="Birren B."/>
        </authorList>
    </citation>
    <scope>NUCLEOTIDE SEQUENCE [LARGE SCALE GENOMIC DNA]</scope>
    <source>
        <strain evidence="8">CBS 10117</strain>
    </source>
</reference>
<keyword evidence="2" id="KW-0963">Cytoplasm</keyword>
<feature type="compositionally biased region" description="Low complexity" evidence="6">
    <location>
        <begin position="581"/>
        <end position="590"/>
    </location>
</feature>
<dbReference type="AlphaFoldDB" id="A0A1A6AED5"/>
<dbReference type="STRING" id="1296121.A0A1A6AED5"/>
<sequence>MDDLVDLNWSAPSTTAPPAAPQKSKSPTGSSGNSFDFLSLSKPQPSGGNTPNYYSSTPLRSSTPPQAQQPPLSLASQQFQPTTSRPNGSKPISRSNTPLQNGPSAAASTTSGIGGLDAFSSLLSMPSSSSGASKNMTMADRQKAMEEEKKRQADEDRKRFEAEGHFWENLGSSSTNNGANIIASSSTNRPASTPQNDFDDFLKPSPTVQPRAKSPVTVQPPPSRILSPNSATTSRPSSAAGTFWDTHQANDDLLSPSGSIPPQAQSNAPSPTPPVDPFDFDALSASVPTRPVPQSQSNGGTGGHGMDDDEYDILGDLAKPVTARPSNPEPPQPGPSRAPRHAQPARSSSPPPHIVGQIVEMGFSPVQARQALAATETGLDVQAALEILLGSANTNTAGRSQGQDEFGEDDEDFVERERQRMEEEDRERRRRRRQGPSRNSVKARSAEEQERDREIEFSTQEQAEKYLAQASELGTNMFNKATSFWNSSKEKAMKVYEEQRKAMEASAAASASGEGRKPVKDGRPRWMTEGDNEFNADSVPENGGFRDDDDAQEETPRIRQNRPSNGDRQTHKPTSSRHEVAPSSSSSAYKSSKERADLLFAEDSPRYVSPARHPKKPATSSIPISRSPAPPPVKPLPIRPLVSATSSQLEKSATYKLNGNEHFKLGRFSEAESSYTTAMTQLPENHLFLIPLHNNRAAARLKLGDSSPAVEDCTLVIDLIGPTYHPSKEAPLPPEVSKEVKLYEGLVKALSKRAQAWEMAEKWKNAVEDWEKLLGMDLAPLGVTGNGTKNLAAEGARRARKALEGDQVEQIAAPKSAVPSNAHVKLKAAPVLAKTAKPADVDRSAAVSELRAQAKALELEDEQRLALKDGVEARLNSWKNGKETNLRALIASLDSILWDDILKGGLKVGIHELISEKQVKIKYMKVIARLHPDKLNSQNTTVEQRMLANGAFGTLNEAWQAFNK</sequence>
<feature type="compositionally biased region" description="Basic and acidic residues" evidence="6">
    <location>
        <begin position="444"/>
        <end position="456"/>
    </location>
</feature>
<evidence type="ECO:0000256" key="1">
    <source>
        <dbReference type="ARBA" id="ARBA00004496"/>
    </source>
</evidence>
<name>A0A1A6AED5_9TREE</name>
<feature type="compositionally biased region" description="Polar residues" evidence="6">
    <location>
        <begin position="256"/>
        <end position="269"/>
    </location>
</feature>
<feature type="region of interest" description="Disordered" evidence="6">
    <location>
        <begin position="391"/>
        <end position="461"/>
    </location>
</feature>
<keyword evidence="4 5" id="KW-0802">TPR repeat</keyword>
<proteinExistence type="predicted"/>
<feature type="compositionally biased region" description="Polar residues" evidence="6">
    <location>
        <begin position="170"/>
        <end position="196"/>
    </location>
</feature>
<feature type="compositionally biased region" description="Low complexity" evidence="6">
    <location>
        <begin position="617"/>
        <end position="627"/>
    </location>
</feature>
<feature type="domain" description="UBA" evidence="7">
    <location>
        <begin position="349"/>
        <end position="391"/>
    </location>
</feature>
<dbReference type="VEuPathDB" id="FungiDB:I303_00242"/>
<dbReference type="GO" id="GO:0006626">
    <property type="term" value="P:protein targeting to mitochondrion"/>
    <property type="evidence" value="ECO:0007669"/>
    <property type="project" value="TreeGrafter"/>
</dbReference>
<evidence type="ECO:0000256" key="5">
    <source>
        <dbReference type="PROSITE-ProRule" id="PRU00339"/>
    </source>
</evidence>
<dbReference type="InterPro" id="IPR009060">
    <property type="entry name" value="UBA-like_sf"/>
</dbReference>
<feature type="compositionally biased region" description="Pro residues" evidence="6">
    <location>
        <begin position="327"/>
        <end position="336"/>
    </location>
</feature>
<gene>
    <name evidence="8" type="ORF">I303_00242</name>
</gene>
<dbReference type="GO" id="GO:0005739">
    <property type="term" value="C:mitochondrion"/>
    <property type="evidence" value="ECO:0007669"/>
    <property type="project" value="TreeGrafter"/>
</dbReference>
<feature type="compositionally biased region" description="Basic and acidic residues" evidence="6">
    <location>
        <begin position="514"/>
        <end position="528"/>
    </location>
</feature>
<feature type="compositionally biased region" description="Polar residues" evidence="6">
    <location>
        <begin position="29"/>
        <end position="63"/>
    </location>
</feature>
<dbReference type="InterPro" id="IPR036869">
    <property type="entry name" value="J_dom_sf"/>
</dbReference>
<feature type="repeat" description="TPR" evidence="5">
    <location>
        <begin position="652"/>
        <end position="685"/>
    </location>
</feature>
<dbReference type="PROSITE" id="PS50030">
    <property type="entry name" value="UBA"/>
    <property type="match status" value="1"/>
</dbReference>
<dbReference type="Gene3D" id="1.25.40.10">
    <property type="entry name" value="Tetratricopeptide repeat domain"/>
    <property type="match status" value="1"/>
</dbReference>
<dbReference type="Gene3D" id="1.10.287.110">
    <property type="entry name" value="DnaJ domain"/>
    <property type="match status" value="1"/>
</dbReference>
<dbReference type="SMART" id="SM00165">
    <property type="entry name" value="UBA"/>
    <property type="match status" value="1"/>
</dbReference>
<feature type="compositionally biased region" description="Polar residues" evidence="6">
    <location>
        <begin position="391"/>
        <end position="400"/>
    </location>
</feature>
<dbReference type="SMART" id="SM00028">
    <property type="entry name" value="TPR"/>
    <property type="match status" value="3"/>
</dbReference>
<evidence type="ECO:0000256" key="4">
    <source>
        <dbReference type="ARBA" id="ARBA00022803"/>
    </source>
</evidence>